<evidence type="ECO:0000313" key="3">
    <source>
        <dbReference type="Proteomes" id="UP000675409"/>
    </source>
</evidence>
<sequence length="184" mass="20438">MPSTTAPTEVLVDGTWFKFPADWRTEIFDELPQYRRATQLGLEGCDVVALDELDLWLIEMKDYTYPGAQQPDDLANTVGRKAAGTMALLYALARSMSDSPARELAVACSAADRIHLALHIDVKDAGRGAKQVQPVLMPLQDKLRRAQKALGIHKAYVTSTLAPNPATHWTARREPSTRSQHEDR</sequence>
<comment type="caution">
    <text evidence="2">The sequence shown here is derived from an EMBL/GenBank/DDBJ whole genome shotgun (WGS) entry which is preliminary data.</text>
</comment>
<accession>A0ABS1LPA3</accession>
<evidence type="ECO:0000256" key="1">
    <source>
        <dbReference type="SAM" id="MobiDB-lite"/>
    </source>
</evidence>
<feature type="compositionally biased region" description="Basic and acidic residues" evidence="1">
    <location>
        <begin position="171"/>
        <end position="184"/>
    </location>
</feature>
<reference evidence="2 3" key="1">
    <citation type="journal article" date="2021" name="Arch. Microbiol.">
        <title>Myceligenerans indicum sp. nov., an actinobacterium isolated from mangrove sediment of Sundarbans, India.</title>
        <authorList>
            <person name="Asha K."/>
            <person name="Bhadury P."/>
        </authorList>
    </citation>
    <scope>NUCLEOTIDE SEQUENCE [LARGE SCALE GENOMIC DNA]</scope>
    <source>
        <strain evidence="2 3">I2</strain>
    </source>
</reference>
<dbReference type="EMBL" id="JABBYC010000043">
    <property type="protein sequence ID" value="MBL0888085.1"/>
    <property type="molecule type" value="Genomic_DNA"/>
</dbReference>
<dbReference type="Proteomes" id="UP000675409">
    <property type="component" value="Unassembled WGS sequence"/>
</dbReference>
<name>A0ABS1LPA3_9MICO</name>
<dbReference type="RefSeq" id="WP_201849822.1">
    <property type="nucleotide sequence ID" value="NZ_JABBYC010000043.1"/>
</dbReference>
<evidence type="ECO:0000313" key="2">
    <source>
        <dbReference type="EMBL" id="MBL0888085.1"/>
    </source>
</evidence>
<feature type="region of interest" description="Disordered" evidence="1">
    <location>
        <begin position="163"/>
        <end position="184"/>
    </location>
</feature>
<organism evidence="2 3">
    <name type="scientific">Myceligenerans indicum</name>
    <dbReference type="NCBI Taxonomy" id="2593663"/>
    <lineage>
        <taxon>Bacteria</taxon>
        <taxon>Bacillati</taxon>
        <taxon>Actinomycetota</taxon>
        <taxon>Actinomycetes</taxon>
        <taxon>Micrococcales</taxon>
        <taxon>Promicromonosporaceae</taxon>
        <taxon>Myceligenerans</taxon>
    </lineage>
</organism>
<protein>
    <submittedName>
        <fullName evidence="2">Uncharacterized protein</fullName>
    </submittedName>
</protein>
<proteinExistence type="predicted"/>
<gene>
    <name evidence="2" type="ORF">HGK34_17640</name>
</gene>
<keyword evidence="3" id="KW-1185">Reference proteome</keyword>